<keyword evidence="3" id="KW-1185">Reference proteome</keyword>
<sequence>MVKEQAAASFVDTSRQAIASTQQFYQDLVSANDAYNDFRWAVDAQCPVLSPGEQRTAPGIDDPTALPLAIEQLPSGRARALPAACQAYAAQSCRHESAGALRCHPLAGTVAANGFFCPSQAAQRCAAALTMQDWKRVSPYTDNPLKPDFQYISLASSDFAADTESIRILTRYLDSLAALTGHPGQDVAPELGEEAKRLQTLGESLKSKPKSVKVKAADADHDQASSGTTGGSGLAAPLSSLAGGIQSVIAQGGSTPAVTRMLSQPQLQSQVSDAIGQLARAVDEKFCTTQPVDALRSAADIKNYLSFGYGPNDLAAREALVKQAVSYQALVESNLGACRRVQQANASGDYRPASPAATLLIGIKQANDALVKQIVDGQLTDAQQKKARQISLDEFKAAVQDAVDLATALKGL</sequence>
<dbReference type="RefSeq" id="WP_204633373.1">
    <property type="nucleotide sequence ID" value="NZ_BSOC01000001.1"/>
</dbReference>
<accession>A0ABS2KN06</accession>
<evidence type="ECO:0000313" key="3">
    <source>
        <dbReference type="Proteomes" id="UP001430193"/>
    </source>
</evidence>
<dbReference type="EMBL" id="JADIKF010000040">
    <property type="protein sequence ID" value="MBM7131828.1"/>
    <property type="molecule type" value="Genomic_DNA"/>
</dbReference>
<name>A0ABS2KN06_9GAMM</name>
<evidence type="ECO:0000313" key="2">
    <source>
        <dbReference type="EMBL" id="MBM7131828.1"/>
    </source>
</evidence>
<protein>
    <submittedName>
        <fullName evidence="2">Uncharacterized protein</fullName>
    </submittedName>
</protein>
<comment type="caution">
    <text evidence="2">The sequence shown here is derived from an EMBL/GenBank/DDBJ whole genome shotgun (WGS) entry which is preliminary data.</text>
</comment>
<organism evidence="2 3">
    <name type="scientific">Dyella mobilis</name>
    <dbReference type="NCBI Taxonomy" id="1849582"/>
    <lineage>
        <taxon>Bacteria</taxon>
        <taxon>Pseudomonadati</taxon>
        <taxon>Pseudomonadota</taxon>
        <taxon>Gammaproteobacteria</taxon>
        <taxon>Lysobacterales</taxon>
        <taxon>Rhodanobacteraceae</taxon>
        <taxon>Dyella</taxon>
    </lineage>
</organism>
<reference evidence="2" key="1">
    <citation type="submission" date="2020-10" db="EMBL/GenBank/DDBJ databases">
        <title>Phylogeny of dyella-like bacteria.</title>
        <authorList>
            <person name="Fu J."/>
        </authorList>
    </citation>
    <scope>NUCLEOTIDE SEQUENCE</scope>
    <source>
        <strain evidence="2">DHON07</strain>
    </source>
</reference>
<gene>
    <name evidence="2" type="ORF">ISS99_20070</name>
</gene>
<feature type="region of interest" description="Disordered" evidence="1">
    <location>
        <begin position="202"/>
        <end position="231"/>
    </location>
</feature>
<proteinExistence type="predicted"/>
<evidence type="ECO:0000256" key="1">
    <source>
        <dbReference type="SAM" id="MobiDB-lite"/>
    </source>
</evidence>
<dbReference type="Proteomes" id="UP001430193">
    <property type="component" value="Unassembled WGS sequence"/>
</dbReference>